<evidence type="ECO:0000256" key="2">
    <source>
        <dbReference type="SAM" id="MobiDB-lite"/>
    </source>
</evidence>
<dbReference type="Pfam" id="PF01177">
    <property type="entry name" value="Asp_Glu_race"/>
    <property type="match status" value="1"/>
</dbReference>
<evidence type="ECO:0000313" key="3">
    <source>
        <dbReference type="EMBL" id="KAJ8436857.1"/>
    </source>
</evidence>
<keyword evidence="1" id="KW-0413">Isomerase</keyword>
<sequence>MNFHSIGISDVGVRGTAVSFSSLNYHLRVLNDVNKHKNKPSTRSSPPIPPPASTVPISSHPVKTDEPKTSSETQKAHSCLSGSCPAVYQENTVGIIGGVSVLSTLIFLEKLIWWSSRDGESVPFIVCSDPMLRQQTYKPSMKVTSTSCYSSSYSCDSKKYIFSEVDQTPVVDNFRRQRMFLEEGGAQCIVMPCHVSHVWYGEISQGCKLPFLHVADCVARELKEARFKPLEAGCGVKIGVIVTDGALVAGVYQEKLQNEGFEVVFPDEPTMEHIINPAVKSFNQKDKVGAQNLLRIAIQVLLVRAANAVILASDELQGLLPHDDPLSKKCVDPMDSLARSVVRWAKSAKVHDNIRHNT</sequence>
<protein>
    <recommendedName>
        <fullName evidence="5">Aspartate racemase</fullName>
    </recommendedName>
</protein>
<dbReference type="PANTHER" id="PTHR21198">
    <property type="entry name" value="GLUTAMATE RACEMASE"/>
    <property type="match status" value="1"/>
</dbReference>
<dbReference type="GO" id="GO:0047661">
    <property type="term" value="F:amino-acid racemase activity"/>
    <property type="evidence" value="ECO:0007669"/>
    <property type="project" value="InterPro"/>
</dbReference>
<evidence type="ECO:0000313" key="4">
    <source>
        <dbReference type="Proteomes" id="UP001153076"/>
    </source>
</evidence>
<organism evidence="3 4">
    <name type="scientific">Carnegiea gigantea</name>
    <dbReference type="NCBI Taxonomy" id="171969"/>
    <lineage>
        <taxon>Eukaryota</taxon>
        <taxon>Viridiplantae</taxon>
        <taxon>Streptophyta</taxon>
        <taxon>Embryophyta</taxon>
        <taxon>Tracheophyta</taxon>
        <taxon>Spermatophyta</taxon>
        <taxon>Magnoliopsida</taxon>
        <taxon>eudicotyledons</taxon>
        <taxon>Gunneridae</taxon>
        <taxon>Pentapetalae</taxon>
        <taxon>Caryophyllales</taxon>
        <taxon>Cactineae</taxon>
        <taxon>Cactaceae</taxon>
        <taxon>Cactoideae</taxon>
        <taxon>Echinocereeae</taxon>
        <taxon>Carnegiea</taxon>
    </lineage>
</organism>
<evidence type="ECO:0008006" key="5">
    <source>
        <dbReference type="Google" id="ProtNLM"/>
    </source>
</evidence>
<dbReference type="Proteomes" id="UP001153076">
    <property type="component" value="Unassembled WGS sequence"/>
</dbReference>
<dbReference type="InterPro" id="IPR015942">
    <property type="entry name" value="Asp/Glu/hydantoin_racemase"/>
</dbReference>
<keyword evidence="4" id="KW-1185">Reference proteome</keyword>
<evidence type="ECO:0000256" key="1">
    <source>
        <dbReference type="ARBA" id="ARBA00023235"/>
    </source>
</evidence>
<dbReference type="PANTHER" id="PTHR21198:SF7">
    <property type="entry name" value="ASPARTATE-GLUTAMATE RACEMASE FAMILY"/>
    <property type="match status" value="1"/>
</dbReference>
<dbReference type="EMBL" id="JAKOGI010000326">
    <property type="protein sequence ID" value="KAJ8436857.1"/>
    <property type="molecule type" value="Genomic_DNA"/>
</dbReference>
<comment type="caution">
    <text evidence="3">The sequence shown here is derived from an EMBL/GenBank/DDBJ whole genome shotgun (WGS) entry which is preliminary data.</text>
</comment>
<dbReference type="InterPro" id="IPR001920">
    <property type="entry name" value="Asp/Glu_race"/>
</dbReference>
<gene>
    <name evidence="3" type="ORF">Cgig2_026181</name>
</gene>
<dbReference type="SUPFAM" id="SSF53681">
    <property type="entry name" value="Aspartate/glutamate racemase"/>
    <property type="match status" value="2"/>
</dbReference>
<proteinExistence type="predicted"/>
<dbReference type="OrthoDB" id="187836at2759"/>
<name>A0A9Q1QC99_9CARY</name>
<dbReference type="Gene3D" id="3.40.50.1860">
    <property type="match status" value="2"/>
</dbReference>
<feature type="region of interest" description="Disordered" evidence="2">
    <location>
        <begin position="35"/>
        <end position="76"/>
    </location>
</feature>
<dbReference type="AlphaFoldDB" id="A0A9Q1QC99"/>
<accession>A0A9Q1QC99</accession>
<reference evidence="3" key="1">
    <citation type="submission" date="2022-04" db="EMBL/GenBank/DDBJ databases">
        <title>Carnegiea gigantea Genome sequencing and assembly v2.</title>
        <authorList>
            <person name="Copetti D."/>
            <person name="Sanderson M.J."/>
            <person name="Burquez A."/>
            <person name="Wojciechowski M.F."/>
        </authorList>
    </citation>
    <scope>NUCLEOTIDE SEQUENCE</scope>
    <source>
        <strain evidence="3">SGP5-SGP5p</strain>
        <tissue evidence="3">Aerial part</tissue>
    </source>
</reference>